<dbReference type="STRING" id="44941.A0A397UR99"/>
<accession>A0A397UR99</accession>
<name>A0A397UR99_9GLOM</name>
<dbReference type="Gene3D" id="3.30.43.10">
    <property type="entry name" value="Uridine Diphospho-n-acetylenolpyruvylglucosamine Reductase, domain 2"/>
    <property type="match status" value="1"/>
</dbReference>
<dbReference type="InterPro" id="IPR016169">
    <property type="entry name" value="FAD-bd_PCMH_sub2"/>
</dbReference>
<dbReference type="Proteomes" id="UP000266673">
    <property type="component" value="Unassembled WGS sequence"/>
</dbReference>
<dbReference type="InterPro" id="IPR006094">
    <property type="entry name" value="Oxid_FAD_bind_N"/>
</dbReference>
<evidence type="ECO:0000313" key="6">
    <source>
        <dbReference type="Proteomes" id="UP000266673"/>
    </source>
</evidence>
<dbReference type="InterPro" id="IPR036318">
    <property type="entry name" value="FAD-bd_PCMH-like_sf"/>
</dbReference>
<dbReference type="InterPro" id="IPR016167">
    <property type="entry name" value="FAD-bd_PCMH_sub1"/>
</dbReference>
<feature type="signal peptide" evidence="3">
    <location>
        <begin position="1"/>
        <end position="24"/>
    </location>
</feature>
<dbReference type="PROSITE" id="PS51387">
    <property type="entry name" value="FAD_PCMH"/>
    <property type="match status" value="1"/>
</dbReference>
<keyword evidence="3" id="KW-0732">Signal</keyword>
<dbReference type="OrthoDB" id="2335824at2759"/>
<evidence type="ECO:0000313" key="5">
    <source>
        <dbReference type="EMBL" id="RIB09686.1"/>
    </source>
</evidence>
<dbReference type="InterPro" id="IPR010031">
    <property type="entry name" value="FAD_lactone_oxidase-like"/>
</dbReference>
<gene>
    <name evidence="5" type="ORF">C2G38_249119</name>
</gene>
<dbReference type="PANTHER" id="PTHR43762">
    <property type="entry name" value="L-GULONOLACTONE OXIDASE"/>
    <property type="match status" value="1"/>
</dbReference>
<organism evidence="5 6">
    <name type="scientific">Gigaspora rosea</name>
    <dbReference type="NCBI Taxonomy" id="44941"/>
    <lineage>
        <taxon>Eukaryota</taxon>
        <taxon>Fungi</taxon>
        <taxon>Fungi incertae sedis</taxon>
        <taxon>Mucoromycota</taxon>
        <taxon>Glomeromycotina</taxon>
        <taxon>Glomeromycetes</taxon>
        <taxon>Diversisporales</taxon>
        <taxon>Gigasporaceae</taxon>
        <taxon>Gigaspora</taxon>
    </lineage>
</organism>
<evidence type="ECO:0000256" key="3">
    <source>
        <dbReference type="SAM" id="SignalP"/>
    </source>
</evidence>
<dbReference type="EMBL" id="QKWP01001337">
    <property type="protein sequence ID" value="RIB09686.1"/>
    <property type="molecule type" value="Genomic_DNA"/>
</dbReference>
<dbReference type="PROSITE" id="PS00862">
    <property type="entry name" value="OX2_COVAL_FAD"/>
    <property type="match status" value="1"/>
</dbReference>
<feature type="chain" id="PRO_5017329323" description="FAD-binding PCMH-type domain-containing protein" evidence="3">
    <location>
        <begin position="25"/>
        <end position="182"/>
    </location>
</feature>
<dbReference type="InterPro" id="IPR016166">
    <property type="entry name" value="FAD-bd_PCMH"/>
</dbReference>
<dbReference type="Pfam" id="PF01565">
    <property type="entry name" value="FAD_binding_4"/>
    <property type="match status" value="1"/>
</dbReference>
<evidence type="ECO:0000256" key="1">
    <source>
        <dbReference type="ARBA" id="ARBA00005466"/>
    </source>
</evidence>
<feature type="domain" description="FAD-binding PCMH-type" evidence="4">
    <location>
        <begin position="50"/>
        <end position="182"/>
    </location>
</feature>
<evidence type="ECO:0000256" key="2">
    <source>
        <dbReference type="ARBA" id="ARBA00023002"/>
    </source>
</evidence>
<dbReference type="GO" id="GO:0071949">
    <property type="term" value="F:FAD binding"/>
    <property type="evidence" value="ECO:0007669"/>
    <property type="project" value="InterPro"/>
</dbReference>
<keyword evidence="2" id="KW-0560">Oxidoreductase</keyword>
<dbReference type="PANTHER" id="PTHR43762:SF1">
    <property type="entry name" value="D-ARABINONO-1,4-LACTONE OXIDASE"/>
    <property type="match status" value="1"/>
</dbReference>
<dbReference type="SUPFAM" id="SSF56176">
    <property type="entry name" value="FAD-binding/transporter-associated domain-like"/>
    <property type="match status" value="1"/>
</dbReference>
<proteinExistence type="inferred from homology"/>
<protein>
    <recommendedName>
        <fullName evidence="4">FAD-binding PCMH-type domain-containing protein</fullName>
    </recommendedName>
</protein>
<keyword evidence="6" id="KW-1185">Reference proteome</keyword>
<comment type="caution">
    <text evidence="5">The sequence shown here is derived from an EMBL/GenBank/DDBJ whole genome shotgun (WGS) entry which is preliminary data.</text>
</comment>
<dbReference type="GO" id="GO:0016899">
    <property type="term" value="F:oxidoreductase activity, acting on the CH-OH group of donors, oxygen as acceptor"/>
    <property type="evidence" value="ECO:0007669"/>
    <property type="project" value="InterPro"/>
</dbReference>
<sequence>MIMRYILSFLLILSISIIYKYCEANNHKGHVIRSAIPIKNKTWQNYNGEIRISPDAIFEPSTLEDLIDIVKLARINNKTIRCAAQGHTISSLSVTKHYLVVVTKLNKITVQKHFKYGWTVTAEAGTPLEDVDNALRNHDPPLTLDSEAIFGIFRVSGVVAVGAHGVKTTSGIMSDQVLQQIT</sequence>
<dbReference type="AlphaFoldDB" id="A0A397UR99"/>
<dbReference type="InterPro" id="IPR006093">
    <property type="entry name" value="Oxy_OxRdtase_FAD_BS"/>
</dbReference>
<evidence type="ECO:0000259" key="4">
    <source>
        <dbReference type="PROSITE" id="PS51387"/>
    </source>
</evidence>
<dbReference type="Gene3D" id="3.30.465.10">
    <property type="match status" value="1"/>
</dbReference>
<reference evidence="5 6" key="1">
    <citation type="submission" date="2018-06" db="EMBL/GenBank/DDBJ databases">
        <title>Comparative genomics reveals the genomic features of Rhizophagus irregularis, R. cerebriforme, R. diaphanum and Gigaspora rosea, and their symbiotic lifestyle signature.</title>
        <authorList>
            <person name="Morin E."/>
            <person name="San Clemente H."/>
            <person name="Chen E.C.H."/>
            <person name="De La Providencia I."/>
            <person name="Hainaut M."/>
            <person name="Kuo A."/>
            <person name="Kohler A."/>
            <person name="Murat C."/>
            <person name="Tang N."/>
            <person name="Roy S."/>
            <person name="Loubradou J."/>
            <person name="Henrissat B."/>
            <person name="Grigoriev I.V."/>
            <person name="Corradi N."/>
            <person name="Roux C."/>
            <person name="Martin F.M."/>
        </authorList>
    </citation>
    <scope>NUCLEOTIDE SEQUENCE [LARGE SCALE GENOMIC DNA]</scope>
    <source>
        <strain evidence="5 6">DAOM 194757</strain>
    </source>
</reference>
<comment type="similarity">
    <text evidence="1">Belongs to the oxygen-dependent FAD-linked oxidoreductase family.</text>
</comment>